<evidence type="ECO:0000313" key="1">
    <source>
        <dbReference type="EMBL" id="SFG32108.1"/>
    </source>
</evidence>
<accession>A0A1I2QUY7</accession>
<dbReference type="EMBL" id="FOOG01000034">
    <property type="protein sequence ID" value="SFG32108.1"/>
    <property type="molecule type" value="Genomic_DNA"/>
</dbReference>
<dbReference type="Proteomes" id="UP000198897">
    <property type="component" value="Unassembled WGS sequence"/>
</dbReference>
<organism evidence="1 2">
    <name type="scientific">Halobacillus alkaliphilus</name>
    <dbReference type="NCBI Taxonomy" id="396056"/>
    <lineage>
        <taxon>Bacteria</taxon>
        <taxon>Bacillati</taxon>
        <taxon>Bacillota</taxon>
        <taxon>Bacilli</taxon>
        <taxon>Bacillales</taxon>
        <taxon>Bacillaceae</taxon>
        <taxon>Halobacillus</taxon>
    </lineage>
</organism>
<sequence length="80" mass="9551">MQPVNQYNMDLFRFYQALKSQITDELIKDTTQFENFEEFITFLPLSNESLPKDEPTEELDQFISDTTDYSCWLDFLNTCC</sequence>
<reference evidence="2" key="1">
    <citation type="submission" date="2016-10" db="EMBL/GenBank/DDBJ databases">
        <authorList>
            <person name="Varghese N."/>
            <person name="Submissions S."/>
        </authorList>
    </citation>
    <scope>NUCLEOTIDE SEQUENCE [LARGE SCALE GENOMIC DNA]</scope>
    <source>
        <strain evidence="2">FP5</strain>
    </source>
</reference>
<name>A0A1I2QUY7_9BACI</name>
<dbReference type="OrthoDB" id="3035462at2"/>
<dbReference type="AlphaFoldDB" id="A0A1I2QUY7"/>
<gene>
    <name evidence="1" type="ORF">SAMN05216353_13435</name>
</gene>
<protein>
    <submittedName>
        <fullName evidence="1">Uncharacterized protein</fullName>
    </submittedName>
</protein>
<dbReference type="RefSeq" id="WP_089753354.1">
    <property type="nucleotide sequence ID" value="NZ_FOOG01000034.1"/>
</dbReference>
<proteinExistence type="predicted"/>
<evidence type="ECO:0000313" key="2">
    <source>
        <dbReference type="Proteomes" id="UP000198897"/>
    </source>
</evidence>
<keyword evidence="2" id="KW-1185">Reference proteome</keyword>